<dbReference type="Pfam" id="PF00392">
    <property type="entry name" value="GntR"/>
    <property type="match status" value="1"/>
</dbReference>
<evidence type="ECO:0000259" key="4">
    <source>
        <dbReference type="PROSITE" id="PS50949"/>
    </source>
</evidence>
<evidence type="ECO:0000313" key="6">
    <source>
        <dbReference type="Proteomes" id="UP000462621"/>
    </source>
</evidence>
<evidence type="ECO:0000256" key="3">
    <source>
        <dbReference type="ARBA" id="ARBA00023163"/>
    </source>
</evidence>
<dbReference type="InterPro" id="IPR000524">
    <property type="entry name" value="Tscrpt_reg_HTH_GntR"/>
</dbReference>
<dbReference type="InterPro" id="IPR036388">
    <property type="entry name" value="WH-like_DNA-bd_sf"/>
</dbReference>
<dbReference type="EMBL" id="WEKT01000082">
    <property type="protein sequence ID" value="MZI95964.1"/>
    <property type="molecule type" value="Genomic_DNA"/>
</dbReference>
<keyword evidence="2" id="KW-0238">DNA-binding</keyword>
<dbReference type="InterPro" id="IPR011711">
    <property type="entry name" value="GntR_C"/>
</dbReference>
<dbReference type="CDD" id="cd07377">
    <property type="entry name" value="WHTH_GntR"/>
    <property type="match status" value="1"/>
</dbReference>
<dbReference type="InterPro" id="IPR008920">
    <property type="entry name" value="TF_FadR/GntR_C"/>
</dbReference>
<evidence type="ECO:0000256" key="2">
    <source>
        <dbReference type="ARBA" id="ARBA00023125"/>
    </source>
</evidence>
<dbReference type="Proteomes" id="UP000462621">
    <property type="component" value="Unassembled WGS sequence"/>
</dbReference>
<dbReference type="SUPFAM" id="SSF46785">
    <property type="entry name" value="Winged helix' DNA-binding domain"/>
    <property type="match status" value="1"/>
</dbReference>
<name>A0A7X4RX55_9VIBR</name>
<dbReference type="GO" id="GO:0003700">
    <property type="term" value="F:DNA-binding transcription factor activity"/>
    <property type="evidence" value="ECO:0007669"/>
    <property type="project" value="InterPro"/>
</dbReference>
<dbReference type="PANTHER" id="PTHR43537">
    <property type="entry name" value="TRANSCRIPTIONAL REGULATOR, GNTR FAMILY"/>
    <property type="match status" value="1"/>
</dbReference>
<sequence>MSLEPGKTLSEKEICAQYNISRTPVREAVLRLSQEGLVNVIPGEGTFVSKISVRSVIEGQIVRSSLELRMARLAARTYLTEFEKEFDLIMYLQSDAAKRQDYDEAFSIDNSFHQLICKVAGFPNVWRTIHNSIGQLDRVRYRAFPQSGYFDAMVDEHQAIYNAIRNHDEELSCQLMRSHLDDIARMLSLVMEENPNIIIQEEDMDILSALRTPYS</sequence>
<dbReference type="GO" id="GO:0003677">
    <property type="term" value="F:DNA binding"/>
    <property type="evidence" value="ECO:0007669"/>
    <property type="project" value="UniProtKB-KW"/>
</dbReference>
<dbReference type="Gene3D" id="1.20.120.530">
    <property type="entry name" value="GntR ligand-binding domain-like"/>
    <property type="match status" value="1"/>
</dbReference>
<keyword evidence="3" id="KW-0804">Transcription</keyword>
<dbReference type="Pfam" id="PF07729">
    <property type="entry name" value="FCD"/>
    <property type="match status" value="1"/>
</dbReference>
<keyword evidence="6" id="KW-1185">Reference proteome</keyword>
<evidence type="ECO:0000256" key="1">
    <source>
        <dbReference type="ARBA" id="ARBA00023015"/>
    </source>
</evidence>
<gene>
    <name evidence="5" type="ORF">F9817_22515</name>
</gene>
<protein>
    <submittedName>
        <fullName evidence="5">FCD domain-containing protein</fullName>
    </submittedName>
</protein>
<dbReference type="PANTHER" id="PTHR43537:SF5">
    <property type="entry name" value="UXU OPERON TRANSCRIPTIONAL REGULATOR"/>
    <property type="match status" value="1"/>
</dbReference>
<reference evidence="5 6" key="1">
    <citation type="submission" date="2019-10" db="EMBL/GenBank/DDBJ databases">
        <title>Vibrio sp. nov. isolated from a shrimp pond.</title>
        <authorList>
            <person name="Gomez-Gil B."/>
            <person name="Enciso-Ibarra J."/>
            <person name="Enciso-Ibarra K."/>
            <person name="Bolan-Mejia C."/>
        </authorList>
    </citation>
    <scope>NUCLEOTIDE SEQUENCE [LARGE SCALE GENOMIC DNA]</scope>
    <source>
        <strain evidence="5 6">CAIM 722</strain>
    </source>
</reference>
<dbReference type="SMART" id="SM00895">
    <property type="entry name" value="FCD"/>
    <property type="match status" value="1"/>
</dbReference>
<dbReference type="PRINTS" id="PR00035">
    <property type="entry name" value="HTHGNTR"/>
</dbReference>
<feature type="domain" description="HTH gntR-type" evidence="4">
    <location>
        <begin position="1"/>
        <end position="51"/>
    </location>
</feature>
<proteinExistence type="predicted"/>
<keyword evidence="1" id="KW-0805">Transcription regulation</keyword>
<accession>A0A7X4RX55</accession>
<evidence type="ECO:0000313" key="5">
    <source>
        <dbReference type="EMBL" id="MZI95964.1"/>
    </source>
</evidence>
<comment type="caution">
    <text evidence="5">The sequence shown here is derived from an EMBL/GenBank/DDBJ whole genome shotgun (WGS) entry which is preliminary data.</text>
</comment>
<dbReference type="InterPro" id="IPR036390">
    <property type="entry name" value="WH_DNA-bd_sf"/>
</dbReference>
<dbReference type="PROSITE" id="PS50949">
    <property type="entry name" value="HTH_GNTR"/>
    <property type="match status" value="1"/>
</dbReference>
<organism evidence="5 6">
    <name type="scientific">Vibrio eleionomae</name>
    <dbReference type="NCBI Taxonomy" id="2653505"/>
    <lineage>
        <taxon>Bacteria</taxon>
        <taxon>Pseudomonadati</taxon>
        <taxon>Pseudomonadota</taxon>
        <taxon>Gammaproteobacteria</taxon>
        <taxon>Vibrionales</taxon>
        <taxon>Vibrionaceae</taxon>
        <taxon>Vibrio</taxon>
    </lineage>
</organism>
<dbReference type="AlphaFoldDB" id="A0A7X4RX55"/>
<dbReference type="Gene3D" id="1.10.10.10">
    <property type="entry name" value="Winged helix-like DNA-binding domain superfamily/Winged helix DNA-binding domain"/>
    <property type="match status" value="1"/>
</dbReference>
<dbReference type="SMART" id="SM00345">
    <property type="entry name" value="HTH_GNTR"/>
    <property type="match status" value="1"/>
</dbReference>
<dbReference type="SUPFAM" id="SSF48008">
    <property type="entry name" value="GntR ligand-binding domain-like"/>
    <property type="match status" value="1"/>
</dbReference>